<evidence type="ECO:0000259" key="15">
    <source>
        <dbReference type="Pfam" id="PF01292"/>
    </source>
</evidence>
<evidence type="ECO:0000313" key="17">
    <source>
        <dbReference type="Proteomes" id="UP001549184"/>
    </source>
</evidence>
<organism evidence="16 17">
    <name type="scientific">Dyella japonica</name>
    <dbReference type="NCBI Taxonomy" id="231455"/>
    <lineage>
        <taxon>Bacteria</taxon>
        <taxon>Pseudomonadati</taxon>
        <taxon>Pseudomonadota</taxon>
        <taxon>Gammaproteobacteria</taxon>
        <taxon>Lysobacterales</taxon>
        <taxon>Rhodanobacteraceae</taxon>
        <taxon>Dyella</taxon>
    </lineage>
</organism>
<accession>A0ABV2JR30</accession>
<dbReference type="Gene3D" id="1.20.950.20">
    <property type="entry name" value="Transmembrane di-heme cytochromes, Chain C"/>
    <property type="match status" value="1"/>
</dbReference>
<feature type="transmembrane region" description="Helical" evidence="14">
    <location>
        <begin position="76"/>
        <end position="93"/>
    </location>
</feature>
<keyword evidence="6 14" id="KW-0812">Transmembrane</keyword>
<feature type="region of interest" description="Disordered" evidence="13">
    <location>
        <begin position="1"/>
        <end position="27"/>
    </location>
</feature>
<evidence type="ECO:0000256" key="2">
    <source>
        <dbReference type="ARBA" id="ARBA00004651"/>
    </source>
</evidence>
<comment type="caution">
    <text evidence="16">The sequence shown here is derived from an EMBL/GenBank/DDBJ whole genome shotgun (WGS) entry which is preliminary data.</text>
</comment>
<sequence length="204" mass="22750">MEWQKEAPPTTNASAAPRSAAGNPAPEALPRRPRALVVMHWLTALFLAIAAALILIRDDVDGRSLRLWLLEGHRHFGLFVLLLFLARVAYRFRAGKLPSEGNTSALIRIAAGTTHMALYALLLIQPVLGWALSSAEDKPVHFFGITLPALVASDEDLADTLTVWHQNIAWVLLALITLHIGAALWHHFVLRDRTLRMMLPERRR</sequence>
<feature type="domain" description="Cytochrome b561 bacterial/Ni-hydrogenase" evidence="15">
    <location>
        <begin position="33"/>
        <end position="200"/>
    </location>
</feature>
<evidence type="ECO:0000256" key="3">
    <source>
        <dbReference type="ARBA" id="ARBA00022448"/>
    </source>
</evidence>
<evidence type="ECO:0000256" key="13">
    <source>
        <dbReference type="SAM" id="MobiDB-lite"/>
    </source>
</evidence>
<feature type="transmembrane region" description="Helical" evidence="14">
    <location>
        <begin position="105"/>
        <end position="124"/>
    </location>
</feature>
<keyword evidence="11 14" id="KW-0472">Membrane</keyword>
<protein>
    <submittedName>
        <fullName evidence="16">Cytochrome b561</fullName>
    </submittedName>
</protein>
<comment type="similarity">
    <text evidence="12">Belongs to the cytochrome b561 family.</text>
</comment>
<dbReference type="Pfam" id="PF01292">
    <property type="entry name" value="Ni_hydr_CYTB"/>
    <property type="match status" value="1"/>
</dbReference>
<evidence type="ECO:0000256" key="1">
    <source>
        <dbReference type="ARBA" id="ARBA00001970"/>
    </source>
</evidence>
<evidence type="ECO:0000256" key="11">
    <source>
        <dbReference type="ARBA" id="ARBA00023136"/>
    </source>
</evidence>
<evidence type="ECO:0000256" key="14">
    <source>
        <dbReference type="SAM" id="Phobius"/>
    </source>
</evidence>
<evidence type="ECO:0000256" key="7">
    <source>
        <dbReference type="ARBA" id="ARBA00022723"/>
    </source>
</evidence>
<keyword evidence="8" id="KW-0249">Electron transport</keyword>
<reference evidence="16 17" key="1">
    <citation type="submission" date="2024-06" db="EMBL/GenBank/DDBJ databases">
        <title>Sorghum-associated microbial communities from plants grown in Nebraska, USA.</title>
        <authorList>
            <person name="Schachtman D."/>
        </authorList>
    </citation>
    <scope>NUCLEOTIDE SEQUENCE [LARGE SCALE GENOMIC DNA]</scope>
    <source>
        <strain evidence="16 17">1073</strain>
    </source>
</reference>
<feature type="transmembrane region" description="Helical" evidence="14">
    <location>
        <begin position="35"/>
        <end position="56"/>
    </location>
</feature>
<evidence type="ECO:0000256" key="12">
    <source>
        <dbReference type="ARBA" id="ARBA00037975"/>
    </source>
</evidence>
<proteinExistence type="inferred from homology"/>
<comment type="subcellular location">
    <subcellularLocation>
        <location evidence="2">Cell membrane</location>
        <topology evidence="2">Multi-pass membrane protein</topology>
    </subcellularLocation>
</comment>
<keyword evidence="9 14" id="KW-1133">Transmembrane helix</keyword>
<evidence type="ECO:0000256" key="8">
    <source>
        <dbReference type="ARBA" id="ARBA00022982"/>
    </source>
</evidence>
<evidence type="ECO:0000256" key="9">
    <source>
        <dbReference type="ARBA" id="ARBA00022989"/>
    </source>
</evidence>
<dbReference type="PANTHER" id="PTHR30529:SF3">
    <property type="entry name" value="CYTOCHROME B561 HOMOLOG 1"/>
    <property type="match status" value="1"/>
</dbReference>
<evidence type="ECO:0000256" key="10">
    <source>
        <dbReference type="ARBA" id="ARBA00023004"/>
    </source>
</evidence>
<keyword evidence="7" id="KW-0479">Metal-binding</keyword>
<dbReference type="Proteomes" id="UP001549184">
    <property type="component" value="Unassembled WGS sequence"/>
</dbReference>
<name>A0ABV2JR30_9GAMM</name>
<feature type="transmembrane region" description="Helical" evidence="14">
    <location>
        <begin position="168"/>
        <end position="190"/>
    </location>
</feature>
<evidence type="ECO:0000256" key="6">
    <source>
        <dbReference type="ARBA" id="ARBA00022692"/>
    </source>
</evidence>
<gene>
    <name evidence="16" type="ORF">ABIC75_000998</name>
</gene>
<comment type="cofactor">
    <cofactor evidence="1">
        <name>heme b</name>
        <dbReference type="ChEBI" id="CHEBI:60344"/>
    </cofactor>
</comment>
<keyword evidence="4" id="KW-1003">Cell membrane</keyword>
<evidence type="ECO:0000256" key="4">
    <source>
        <dbReference type="ARBA" id="ARBA00022475"/>
    </source>
</evidence>
<keyword evidence="17" id="KW-1185">Reference proteome</keyword>
<dbReference type="EMBL" id="JBEPMU010000001">
    <property type="protein sequence ID" value="MET3651296.1"/>
    <property type="molecule type" value="Genomic_DNA"/>
</dbReference>
<evidence type="ECO:0000256" key="5">
    <source>
        <dbReference type="ARBA" id="ARBA00022617"/>
    </source>
</evidence>
<keyword evidence="10" id="KW-0408">Iron</keyword>
<evidence type="ECO:0000313" key="16">
    <source>
        <dbReference type="EMBL" id="MET3651296.1"/>
    </source>
</evidence>
<dbReference type="RefSeq" id="WP_354012738.1">
    <property type="nucleotide sequence ID" value="NZ_JBEPMU010000001.1"/>
</dbReference>
<dbReference type="SUPFAM" id="SSF81342">
    <property type="entry name" value="Transmembrane di-heme cytochromes"/>
    <property type="match status" value="1"/>
</dbReference>
<keyword evidence="3" id="KW-0813">Transport</keyword>
<dbReference type="InterPro" id="IPR011577">
    <property type="entry name" value="Cyt_b561_bac/Ni-Hgenase"/>
</dbReference>
<dbReference type="InterPro" id="IPR016174">
    <property type="entry name" value="Di-haem_cyt_TM"/>
</dbReference>
<dbReference type="InterPro" id="IPR052168">
    <property type="entry name" value="Cytochrome_b561_oxidase"/>
</dbReference>
<keyword evidence="5" id="KW-0349">Heme</keyword>
<dbReference type="PANTHER" id="PTHR30529">
    <property type="entry name" value="CYTOCHROME B561"/>
    <property type="match status" value="1"/>
</dbReference>